<dbReference type="EMBL" id="JAUTAL010000001">
    <property type="protein sequence ID" value="MDQ1098764.1"/>
    <property type="molecule type" value="Genomic_DNA"/>
</dbReference>
<proteinExistence type="predicted"/>
<organism evidence="2 3">
    <name type="scientific">Chryseobacterium camelliae</name>
    <dbReference type="NCBI Taxonomy" id="1265445"/>
    <lineage>
        <taxon>Bacteria</taxon>
        <taxon>Pseudomonadati</taxon>
        <taxon>Bacteroidota</taxon>
        <taxon>Flavobacteriia</taxon>
        <taxon>Flavobacteriales</taxon>
        <taxon>Weeksellaceae</taxon>
        <taxon>Chryseobacterium group</taxon>
        <taxon>Chryseobacterium</taxon>
    </lineage>
</organism>
<gene>
    <name evidence="2" type="ORF">QE404_003911</name>
</gene>
<accession>A0ABU0TP02</accession>
<dbReference type="Proteomes" id="UP001225072">
    <property type="component" value="Unassembled WGS sequence"/>
</dbReference>
<keyword evidence="3" id="KW-1185">Reference proteome</keyword>
<sequence length="99" mass="11079">MNDQSFITTGKVVFWLFFILGNISLIGYIISKNDEFAVGGFMLLIFGSIINLVIVAAILVYAWIDVRRRSACMKAVMIILINIPVAILYFFIGISIITL</sequence>
<feature type="transmembrane region" description="Helical" evidence="1">
    <location>
        <begin position="36"/>
        <end position="64"/>
    </location>
</feature>
<feature type="transmembrane region" description="Helical" evidence="1">
    <location>
        <begin position="12"/>
        <end position="30"/>
    </location>
</feature>
<keyword evidence="1" id="KW-1133">Transmembrane helix</keyword>
<feature type="transmembrane region" description="Helical" evidence="1">
    <location>
        <begin position="76"/>
        <end position="97"/>
    </location>
</feature>
<evidence type="ECO:0000313" key="3">
    <source>
        <dbReference type="Proteomes" id="UP001225072"/>
    </source>
</evidence>
<protein>
    <submittedName>
        <fullName evidence="2">Glucan phosphoethanolaminetransferase (Alkaline phosphatase superfamily)</fullName>
    </submittedName>
</protein>
<evidence type="ECO:0000313" key="2">
    <source>
        <dbReference type="EMBL" id="MDQ1098764.1"/>
    </source>
</evidence>
<keyword evidence="1" id="KW-0472">Membrane</keyword>
<dbReference type="RefSeq" id="WP_307453251.1">
    <property type="nucleotide sequence ID" value="NZ_JAUTAL010000001.1"/>
</dbReference>
<name>A0ABU0TP02_9FLAO</name>
<reference evidence="2 3" key="1">
    <citation type="submission" date="2023-07" db="EMBL/GenBank/DDBJ databases">
        <title>Functional and genomic diversity of the sorghum phyllosphere microbiome.</title>
        <authorList>
            <person name="Shade A."/>
        </authorList>
    </citation>
    <scope>NUCLEOTIDE SEQUENCE [LARGE SCALE GENOMIC DNA]</scope>
    <source>
        <strain evidence="2 3">SORGH_AS_1064</strain>
    </source>
</reference>
<comment type="caution">
    <text evidence="2">The sequence shown here is derived from an EMBL/GenBank/DDBJ whole genome shotgun (WGS) entry which is preliminary data.</text>
</comment>
<keyword evidence="1" id="KW-0812">Transmembrane</keyword>
<evidence type="ECO:0000256" key="1">
    <source>
        <dbReference type="SAM" id="Phobius"/>
    </source>
</evidence>